<dbReference type="GO" id="GO:0051537">
    <property type="term" value="F:2 iron, 2 sulfur cluster binding"/>
    <property type="evidence" value="ECO:0007669"/>
    <property type="project" value="UniProtKB-KW"/>
</dbReference>
<evidence type="ECO:0000256" key="6">
    <source>
        <dbReference type="ARBA" id="ARBA00023014"/>
    </source>
</evidence>
<dbReference type="Gene3D" id="2.102.10.10">
    <property type="entry name" value="Rieske [2Fe-2S] iron-sulphur domain"/>
    <property type="match status" value="1"/>
</dbReference>
<accession>A0A6I6LIJ9</accession>
<dbReference type="InterPro" id="IPR001663">
    <property type="entry name" value="Rng_hydr_dOase-A"/>
</dbReference>
<dbReference type="CDD" id="cd03469">
    <property type="entry name" value="Rieske_RO_Alpha_N"/>
    <property type="match status" value="1"/>
</dbReference>
<dbReference type="EMBL" id="CP035733">
    <property type="protein sequence ID" value="QGY82213.1"/>
    <property type="molecule type" value="Genomic_DNA"/>
</dbReference>
<evidence type="ECO:0000256" key="2">
    <source>
        <dbReference type="ARBA" id="ARBA00022714"/>
    </source>
</evidence>
<evidence type="ECO:0000256" key="4">
    <source>
        <dbReference type="ARBA" id="ARBA00023002"/>
    </source>
</evidence>
<reference evidence="9" key="1">
    <citation type="submission" date="2019-01" db="EMBL/GenBank/DDBJ databases">
        <title>Sphingorhabdus lacus sp.nov., isolated from an oligotrophic freshwater lake.</title>
        <authorList>
            <person name="Park M."/>
        </authorList>
    </citation>
    <scope>NUCLEOTIDE SEQUENCE [LARGE SCALE GENOMIC DNA]</scope>
    <source>
        <strain evidence="9">IMCC1753</strain>
    </source>
</reference>
<dbReference type="SUPFAM" id="SSF50022">
    <property type="entry name" value="ISP domain"/>
    <property type="match status" value="1"/>
</dbReference>
<dbReference type="CDD" id="cd08884">
    <property type="entry name" value="RHO_alpha_C_GbcA-like"/>
    <property type="match status" value="1"/>
</dbReference>
<dbReference type="PROSITE" id="PS51296">
    <property type="entry name" value="RIESKE"/>
    <property type="match status" value="1"/>
</dbReference>
<sequence length="376" mass="42415">MKASLPFRCYTDSEFFERERQGLFHQEWFCAAREEDVATPGTAIVIPVLGESIIVSRLSDGSLRAHQNICRHRGAKMCGEDSKWGVTLNGGIDRGFIRCPYHQWTYGLDGTLINAPHLTKSDDFNASDFSLIAVGIATWGGFIFLKLRPDEGDELPRTLGVSDIGLAPKRLGNYPLETLQTAHSIKYEVAANWKVIAENYNECYHCSGVHPELCEIVPVFRKKGGLELDWENGVPHREGAWTYTFSGTTTRKPFAGLDEYELVRHKGELVYPNMMLSMSAEHGAAFILWPISADKTIVECRFLFAPDEIASPEFDGSDAIDFWDITNRQDWAVCERVQQGMSVGRIEHGWYAPMEDDSLDIRKYLGERLGHDVINQ</sequence>
<dbReference type="InterPro" id="IPR036922">
    <property type="entry name" value="Rieske_2Fe-2S_sf"/>
</dbReference>
<dbReference type="PANTHER" id="PTHR43756">
    <property type="entry name" value="CHOLINE MONOOXYGENASE, CHLOROPLASTIC"/>
    <property type="match status" value="1"/>
</dbReference>
<dbReference type="Pfam" id="PF00848">
    <property type="entry name" value="Ring_hydroxyl_A"/>
    <property type="match status" value="1"/>
</dbReference>
<evidence type="ECO:0000259" key="7">
    <source>
        <dbReference type="PROSITE" id="PS51296"/>
    </source>
</evidence>
<evidence type="ECO:0000256" key="3">
    <source>
        <dbReference type="ARBA" id="ARBA00022723"/>
    </source>
</evidence>
<dbReference type="Proteomes" id="UP000428803">
    <property type="component" value="Chromosome"/>
</dbReference>
<keyword evidence="4" id="KW-0560">Oxidoreductase</keyword>
<comment type="cofactor">
    <cofactor evidence="1">
        <name>Fe cation</name>
        <dbReference type="ChEBI" id="CHEBI:24875"/>
    </cofactor>
</comment>
<evidence type="ECO:0000256" key="5">
    <source>
        <dbReference type="ARBA" id="ARBA00023004"/>
    </source>
</evidence>
<keyword evidence="8" id="KW-0223">Dioxygenase</keyword>
<dbReference type="InterPro" id="IPR017941">
    <property type="entry name" value="Rieske_2Fe-2S"/>
</dbReference>
<evidence type="ECO:0000313" key="9">
    <source>
        <dbReference type="Proteomes" id="UP000428803"/>
    </source>
</evidence>
<dbReference type="RefSeq" id="WP_158903251.1">
    <property type="nucleotide sequence ID" value="NZ_CP035733.1"/>
</dbReference>
<keyword evidence="2" id="KW-0001">2Fe-2S</keyword>
<name>A0A6I6LIJ9_9SPHN</name>
<keyword evidence="3" id="KW-0479">Metal-binding</keyword>
<gene>
    <name evidence="8" type="ORF">EUU25_08665</name>
</gene>
<evidence type="ECO:0000256" key="1">
    <source>
        <dbReference type="ARBA" id="ARBA00001962"/>
    </source>
</evidence>
<dbReference type="GO" id="GO:0005506">
    <property type="term" value="F:iron ion binding"/>
    <property type="evidence" value="ECO:0007669"/>
    <property type="project" value="InterPro"/>
</dbReference>
<keyword evidence="6" id="KW-0411">Iron-sulfur</keyword>
<evidence type="ECO:0000313" key="8">
    <source>
        <dbReference type="EMBL" id="QGY82213.1"/>
    </source>
</evidence>
<dbReference type="PRINTS" id="PR00090">
    <property type="entry name" value="RNGDIOXGNASE"/>
</dbReference>
<dbReference type="KEGG" id="slaa:EUU25_08665"/>
<proteinExistence type="predicted"/>
<dbReference type="SUPFAM" id="SSF55961">
    <property type="entry name" value="Bet v1-like"/>
    <property type="match status" value="1"/>
</dbReference>
<protein>
    <submittedName>
        <fullName evidence="8">Aromatic ring-hydroxylating dioxygenase subunit alpha</fullName>
    </submittedName>
</protein>
<dbReference type="GO" id="GO:0051213">
    <property type="term" value="F:dioxygenase activity"/>
    <property type="evidence" value="ECO:0007669"/>
    <property type="project" value="UniProtKB-KW"/>
</dbReference>
<dbReference type="InterPro" id="IPR015879">
    <property type="entry name" value="Ring_hydroxy_dOase_asu_C_dom"/>
</dbReference>
<organism evidence="8 9">
    <name type="scientific">Sphingorhabdus lacus</name>
    <dbReference type="NCBI Taxonomy" id="392610"/>
    <lineage>
        <taxon>Bacteria</taxon>
        <taxon>Pseudomonadati</taxon>
        <taxon>Pseudomonadota</taxon>
        <taxon>Alphaproteobacteria</taxon>
        <taxon>Sphingomonadales</taxon>
        <taxon>Sphingomonadaceae</taxon>
        <taxon>Sphingorhabdus</taxon>
    </lineage>
</organism>
<dbReference type="PANTHER" id="PTHR43756:SF5">
    <property type="entry name" value="CHOLINE MONOOXYGENASE, CHLOROPLASTIC"/>
    <property type="match status" value="1"/>
</dbReference>
<dbReference type="OrthoDB" id="7458380at2"/>
<feature type="domain" description="Rieske" evidence="7">
    <location>
        <begin position="28"/>
        <end position="145"/>
    </location>
</feature>
<keyword evidence="5" id="KW-0408">Iron</keyword>
<dbReference type="Gene3D" id="3.90.380.10">
    <property type="entry name" value="Naphthalene 1,2-dioxygenase Alpha Subunit, Chain A, domain 1"/>
    <property type="match status" value="2"/>
</dbReference>
<keyword evidence="9" id="KW-1185">Reference proteome</keyword>
<dbReference type="Pfam" id="PF00355">
    <property type="entry name" value="Rieske"/>
    <property type="match status" value="1"/>
</dbReference>
<dbReference type="AlphaFoldDB" id="A0A6I6LIJ9"/>